<dbReference type="PANTHER" id="PTHR47691:SF3">
    <property type="entry name" value="HTH-TYPE TRANSCRIPTIONAL REGULATOR RV0890C-RELATED"/>
    <property type="match status" value="1"/>
</dbReference>
<dbReference type="EMBL" id="JBHSJB010000022">
    <property type="protein sequence ID" value="MFC5056490.1"/>
    <property type="molecule type" value="Genomic_DNA"/>
</dbReference>
<dbReference type="InterPro" id="IPR019734">
    <property type="entry name" value="TPR_rpt"/>
</dbReference>
<protein>
    <submittedName>
        <fullName evidence="2">Tetratricopeptide repeat protein</fullName>
    </submittedName>
</protein>
<dbReference type="InterPro" id="IPR041664">
    <property type="entry name" value="AAA_16"/>
</dbReference>
<dbReference type="InterPro" id="IPR011990">
    <property type="entry name" value="TPR-like_helical_dom_sf"/>
</dbReference>
<dbReference type="Proteomes" id="UP001595833">
    <property type="component" value="Unassembled WGS sequence"/>
</dbReference>
<comment type="caution">
    <text evidence="2">The sequence shown here is derived from an EMBL/GenBank/DDBJ whole genome shotgun (WGS) entry which is preliminary data.</text>
</comment>
<accession>A0ABV9Y1M1</accession>
<dbReference type="PANTHER" id="PTHR47691">
    <property type="entry name" value="REGULATOR-RELATED"/>
    <property type="match status" value="1"/>
</dbReference>
<dbReference type="RefSeq" id="WP_344044038.1">
    <property type="nucleotide sequence ID" value="NZ_BAAAKE010000057.1"/>
</dbReference>
<dbReference type="Pfam" id="PF13191">
    <property type="entry name" value="AAA_16"/>
    <property type="match status" value="1"/>
</dbReference>
<organism evidence="2 3">
    <name type="scientific">Saccharothrix xinjiangensis</name>
    <dbReference type="NCBI Taxonomy" id="204798"/>
    <lineage>
        <taxon>Bacteria</taxon>
        <taxon>Bacillati</taxon>
        <taxon>Actinomycetota</taxon>
        <taxon>Actinomycetes</taxon>
        <taxon>Pseudonocardiales</taxon>
        <taxon>Pseudonocardiaceae</taxon>
        <taxon>Saccharothrix</taxon>
    </lineage>
</organism>
<proteinExistence type="predicted"/>
<reference evidence="3" key="1">
    <citation type="journal article" date="2019" name="Int. J. Syst. Evol. Microbiol.">
        <title>The Global Catalogue of Microorganisms (GCM) 10K type strain sequencing project: providing services to taxonomists for standard genome sequencing and annotation.</title>
        <authorList>
            <consortium name="The Broad Institute Genomics Platform"/>
            <consortium name="The Broad Institute Genome Sequencing Center for Infectious Disease"/>
            <person name="Wu L."/>
            <person name="Ma J."/>
        </authorList>
    </citation>
    <scope>NUCLEOTIDE SEQUENCE [LARGE SCALE GENOMIC DNA]</scope>
    <source>
        <strain evidence="3">KCTC 12848</strain>
    </source>
</reference>
<gene>
    <name evidence="2" type="ORF">ACFPFM_22370</name>
</gene>
<dbReference type="SMART" id="SM00028">
    <property type="entry name" value="TPR"/>
    <property type="match status" value="5"/>
</dbReference>
<dbReference type="Pfam" id="PF13424">
    <property type="entry name" value="TPR_12"/>
    <property type="match status" value="2"/>
</dbReference>
<dbReference type="Gene3D" id="1.25.40.10">
    <property type="entry name" value="Tetratricopeptide repeat domain"/>
    <property type="match status" value="1"/>
</dbReference>
<dbReference type="PRINTS" id="PR00364">
    <property type="entry name" value="DISEASERSIST"/>
</dbReference>
<evidence type="ECO:0000313" key="2">
    <source>
        <dbReference type="EMBL" id="MFC5056490.1"/>
    </source>
</evidence>
<name>A0ABV9Y1M1_9PSEU</name>
<dbReference type="InterPro" id="IPR003593">
    <property type="entry name" value="AAA+_ATPase"/>
</dbReference>
<evidence type="ECO:0000259" key="1">
    <source>
        <dbReference type="SMART" id="SM00382"/>
    </source>
</evidence>
<dbReference type="Gene3D" id="3.40.50.300">
    <property type="entry name" value="P-loop containing nucleotide triphosphate hydrolases"/>
    <property type="match status" value="1"/>
</dbReference>
<evidence type="ECO:0000313" key="3">
    <source>
        <dbReference type="Proteomes" id="UP001595833"/>
    </source>
</evidence>
<dbReference type="SUPFAM" id="SSF48452">
    <property type="entry name" value="TPR-like"/>
    <property type="match status" value="2"/>
</dbReference>
<sequence length="705" mass="76727">MLNSQQVRNDVSGVVVGNVIQARSVETVLPRPMPLAVSGLPRLPVFVGRENELSEVQRALTSYGDISGGSPLVVIAGLAGVGKTSTAVKAAQDLLAKGRFAGGSVMVDLHGYDVPEHRVPTGSALASLLSALGIPREHVPAQTADRERLWRTVLAEKAAAGQFLVVIIDNASSADQVRPLLPGTAAHGVLVTSRHSLVELDGARLVRLGVLPSVDAGLLLRRQLAVTNPRDERVRTRSDEADTIGRLCGGLPLAVRITAALLAADPDQPLSEMSATLADEHRRLDELNYDGSLAVRSAFDLSYRNLGEPEARLFRLLALNPSPEFGTGIAQVATGASGSARRLLDRLRRAHLVEPGSARGRWRMHDLVRLYARELVGGDEGGADAFNRIINYYSALCTTTDRLLTQAIQSPVGLLPDEVLDGLDVELPNIVGAVLGANEAGMDDVVLRTAKALHRYLDLRKRWDEWIVIDGVALAAARRVGDRHAESRILNHLGIAYRDVRRLDDAIDCHQRSLAHFRELDDRVGEAETLNYLAIALRKRGRFDEAIDLLDEAARIWRTTEDRLGSARVRNNLGLTCYAAGAHEDAIEHYRQAAELLKTVQDPQRMGKVLHNNGVACTALGRHEEAHALLTHALAIRRDLGDRHRQAKTLAALGRVQGLLGARADAAESYRQALDVFRTLGDRTREAQVRRDHLAMDTDDVVKPV</sequence>
<feature type="domain" description="AAA+ ATPase" evidence="1">
    <location>
        <begin position="69"/>
        <end position="258"/>
    </location>
</feature>
<dbReference type="InterPro" id="IPR027417">
    <property type="entry name" value="P-loop_NTPase"/>
</dbReference>
<dbReference type="SUPFAM" id="SSF52540">
    <property type="entry name" value="P-loop containing nucleoside triphosphate hydrolases"/>
    <property type="match status" value="1"/>
</dbReference>
<keyword evidence="3" id="KW-1185">Reference proteome</keyword>
<dbReference type="SMART" id="SM00382">
    <property type="entry name" value="AAA"/>
    <property type="match status" value="1"/>
</dbReference>